<keyword evidence="3" id="KW-1133">Transmembrane helix</keyword>
<organism evidence="4 5">
    <name type="scientific">Paramaledivibacter caminithermalis (strain DSM 15212 / CIP 107654 / DViRD3)</name>
    <name type="common">Clostridium caminithermale</name>
    <dbReference type="NCBI Taxonomy" id="1121301"/>
    <lineage>
        <taxon>Bacteria</taxon>
        <taxon>Bacillati</taxon>
        <taxon>Bacillota</taxon>
        <taxon>Clostridia</taxon>
        <taxon>Peptostreptococcales</taxon>
        <taxon>Caminicellaceae</taxon>
        <taxon>Paramaledivibacter</taxon>
    </lineage>
</organism>
<dbReference type="SUPFAM" id="SSF142338">
    <property type="entry name" value="CofD-like"/>
    <property type="match status" value="1"/>
</dbReference>
<dbReference type="Gene3D" id="3.40.50.10680">
    <property type="entry name" value="CofD-like domains"/>
    <property type="match status" value="1"/>
</dbReference>
<name>A0A1M6KX68_PARC5</name>
<evidence type="ECO:0000313" key="4">
    <source>
        <dbReference type="EMBL" id="SHJ63499.1"/>
    </source>
</evidence>
<dbReference type="PANTHER" id="PTHR30135">
    <property type="entry name" value="UNCHARACTERIZED PROTEIN YVCK-RELATED"/>
    <property type="match status" value="1"/>
</dbReference>
<dbReference type="Pfam" id="PF01933">
    <property type="entry name" value="CofD"/>
    <property type="match status" value="1"/>
</dbReference>
<proteinExistence type="inferred from homology"/>
<dbReference type="InterPro" id="IPR010119">
    <property type="entry name" value="Gluconeogen_factor"/>
</dbReference>
<protein>
    <recommendedName>
        <fullName evidence="2">Putative gluconeogenesis factor</fullName>
    </recommendedName>
</protein>
<dbReference type="CDD" id="cd07187">
    <property type="entry name" value="YvcK_like"/>
    <property type="match status" value="1"/>
</dbReference>
<dbReference type="GO" id="GO:0008360">
    <property type="term" value="P:regulation of cell shape"/>
    <property type="evidence" value="ECO:0007669"/>
    <property type="project" value="UniProtKB-UniRule"/>
</dbReference>
<evidence type="ECO:0000256" key="2">
    <source>
        <dbReference type="HAMAP-Rule" id="MF_00973"/>
    </source>
</evidence>
<feature type="transmembrane region" description="Helical" evidence="3">
    <location>
        <begin position="16"/>
        <end position="35"/>
    </location>
</feature>
<feature type="transmembrane region" description="Helical" evidence="3">
    <location>
        <begin position="47"/>
        <end position="67"/>
    </location>
</feature>
<dbReference type="InterPro" id="IPR002882">
    <property type="entry name" value="CofD"/>
</dbReference>
<comment type="similarity">
    <text evidence="2">Belongs to the gluconeogenesis factor family.</text>
</comment>
<dbReference type="Proteomes" id="UP000184465">
    <property type="component" value="Unassembled WGS sequence"/>
</dbReference>
<keyword evidence="3" id="KW-0472">Membrane</keyword>
<evidence type="ECO:0000313" key="5">
    <source>
        <dbReference type="Proteomes" id="UP000184465"/>
    </source>
</evidence>
<dbReference type="EMBL" id="FRAG01000004">
    <property type="protein sequence ID" value="SHJ63499.1"/>
    <property type="molecule type" value="Genomic_DNA"/>
</dbReference>
<dbReference type="GO" id="GO:0043743">
    <property type="term" value="F:LPPG:FO 2-phospho-L-lactate transferase activity"/>
    <property type="evidence" value="ECO:0007669"/>
    <property type="project" value="InterPro"/>
</dbReference>
<reference evidence="4 5" key="1">
    <citation type="submission" date="2016-11" db="EMBL/GenBank/DDBJ databases">
        <authorList>
            <person name="Jaros S."/>
            <person name="Januszkiewicz K."/>
            <person name="Wedrychowicz H."/>
        </authorList>
    </citation>
    <scope>NUCLEOTIDE SEQUENCE [LARGE SCALE GENOMIC DNA]</scope>
    <source>
        <strain evidence="4 5">DSM 15212</strain>
    </source>
</reference>
<dbReference type="AlphaFoldDB" id="A0A1M6KX68"/>
<dbReference type="InterPro" id="IPR038136">
    <property type="entry name" value="CofD-like_dom_sf"/>
</dbReference>
<comment type="function">
    <text evidence="2">Required for morphogenesis under gluconeogenic growth conditions.</text>
</comment>
<dbReference type="GO" id="GO:0005737">
    <property type="term" value="C:cytoplasm"/>
    <property type="evidence" value="ECO:0007669"/>
    <property type="project" value="UniProtKB-SubCell"/>
</dbReference>
<comment type="subcellular location">
    <subcellularLocation>
        <location evidence="2">Cytoplasm</location>
    </subcellularLocation>
</comment>
<evidence type="ECO:0000256" key="1">
    <source>
        <dbReference type="ARBA" id="ARBA00022490"/>
    </source>
</evidence>
<keyword evidence="3" id="KW-0812">Transmembrane</keyword>
<gene>
    <name evidence="4" type="ORF">SAMN02745912_00586</name>
</gene>
<keyword evidence="5" id="KW-1185">Reference proteome</keyword>
<accession>A0A1M6KX68</accession>
<sequence>MNIFFWLKIGIKIKRWIVLGVIGIVLATISIYSFLNNINGRIISAENIFLLFGLGIILGVYSIYGGFKSLSNIFINLDANRTFSTPKKIDYLYDKSILDRGLRVVVIGGGTGLSVLLRGLKKFTSNITAIVTVADDGGGSGKLREDLGMLPPGDIRNCILALADTEPIMEKLLQYRFKEGTYKGQNFGNLLIASMVGISDSFEDAIKRINDIFAVVGKVIPVTCEDVTLYGKLKNGKIIKGESQIPIKSKELDSPIESVFIKPKKVKPLLEAKEAIINADVIIFGPGSLYTSILPNLIVEDITKMINQSSAIKVYVSNVMTQPGETDDYSVGDHVKAILKHTNEKIIQYVYANNKRIPEEIFMKYKEEGAKPVSIKEEDKYFFKNFGIKLIQDNFIEVKKGYLRHDAFKLCDAILQMAIDKQYNDDKARFFELNSIMKKARNSNNK</sequence>
<evidence type="ECO:0000256" key="3">
    <source>
        <dbReference type="SAM" id="Phobius"/>
    </source>
</evidence>
<dbReference type="HAMAP" id="MF_00973">
    <property type="entry name" value="Gluconeogen_factor"/>
    <property type="match status" value="1"/>
</dbReference>
<dbReference type="RefSeq" id="WP_073146874.1">
    <property type="nucleotide sequence ID" value="NZ_FRAG01000004.1"/>
</dbReference>
<keyword evidence="1 2" id="KW-0963">Cytoplasm</keyword>
<dbReference type="NCBIfam" id="TIGR01826">
    <property type="entry name" value="CofD_related"/>
    <property type="match status" value="1"/>
</dbReference>
<dbReference type="PANTHER" id="PTHR30135:SF3">
    <property type="entry name" value="GLUCONEOGENESIS FACTOR-RELATED"/>
    <property type="match status" value="1"/>
</dbReference>
<dbReference type="STRING" id="1121301.SAMN02745912_00586"/>
<dbReference type="OrthoDB" id="9783842at2"/>